<organism evidence="1 2">
    <name type="scientific">Keguizhuia sedimenti</name>
    <dbReference type="NCBI Taxonomy" id="3064264"/>
    <lineage>
        <taxon>Bacteria</taxon>
        <taxon>Pseudomonadati</taxon>
        <taxon>Pseudomonadota</taxon>
        <taxon>Betaproteobacteria</taxon>
        <taxon>Burkholderiales</taxon>
        <taxon>Oxalobacteraceae</taxon>
        <taxon>Keguizhuia</taxon>
    </lineage>
</organism>
<dbReference type="CDD" id="cd00093">
    <property type="entry name" value="HTH_XRE"/>
    <property type="match status" value="1"/>
</dbReference>
<dbReference type="Gene3D" id="1.10.260.40">
    <property type="entry name" value="lambda repressor-like DNA-binding domains"/>
    <property type="match status" value="1"/>
</dbReference>
<evidence type="ECO:0008006" key="3">
    <source>
        <dbReference type="Google" id="ProtNLM"/>
    </source>
</evidence>
<reference evidence="1 2" key="1">
    <citation type="submission" date="2023-08" db="EMBL/GenBank/DDBJ databases">
        <title>Oxalobacteraceae gen .nov., isolated from river sludge outside the plant.</title>
        <authorList>
            <person name="Zhao S.Y."/>
        </authorList>
    </citation>
    <scope>NUCLEOTIDE SEQUENCE [LARGE SCALE GENOMIC DNA]</scope>
    <source>
        <strain evidence="1 2">R-40</strain>
    </source>
</reference>
<evidence type="ECO:0000313" key="2">
    <source>
        <dbReference type="Proteomes" id="UP001225596"/>
    </source>
</evidence>
<gene>
    <name evidence="1" type="ORF">Q8A64_05715</name>
</gene>
<accession>A0ABU1BNA2</accession>
<dbReference type="Proteomes" id="UP001225596">
    <property type="component" value="Unassembled WGS sequence"/>
</dbReference>
<protein>
    <recommendedName>
        <fullName evidence="3">Transcriptional regulator</fullName>
    </recommendedName>
</protein>
<sequence>MPITKVIQGADQERLEFSERLRETLRKANYAPDSPTQLAREFNLRHQNRPITIHAARKWLIGEAIPTQEKLRLLSDWLGVSAEWLRFGEPAGTRQDGKKSLGHLRELNRTELAIVQNLLHLDEEQQDILLKLVLTIVKAKNPQQLTRTRRKTAK</sequence>
<proteinExistence type="predicted"/>
<dbReference type="RefSeq" id="WP_338435829.1">
    <property type="nucleotide sequence ID" value="NZ_JAUYVH010000002.1"/>
</dbReference>
<dbReference type="InterPro" id="IPR001387">
    <property type="entry name" value="Cro/C1-type_HTH"/>
</dbReference>
<dbReference type="InterPro" id="IPR010982">
    <property type="entry name" value="Lambda_DNA-bd_dom_sf"/>
</dbReference>
<keyword evidence="2" id="KW-1185">Reference proteome</keyword>
<dbReference type="EMBL" id="JAUYVH010000002">
    <property type="protein sequence ID" value="MDQ9169906.1"/>
    <property type="molecule type" value="Genomic_DNA"/>
</dbReference>
<name>A0ABU1BNA2_9BURK</name>
<comment type="caution">
    <text evidence="1">The sequence shown here is derived from an EMBL/GenBank/DDBJ whole genome shotgun (WGS) entry which is preliminary data.</text>
</comment>
<evidence type="ECO:0000313" key="1">
    <source>
        <dbReference type="EMBL" id="MDQ9169906.1"/>
    </source>
</evidence>